<feature type="compositionally biased region" description="Basic and acidic residues" evidence="1">
    <location>
        <begin position="626"/>
        <end position="647"/>
    </location>
</feature>
<accession>A0A518KAX3</accession>
<keyword evidence="5" id="KW-1185">Reference proteome</keyword>
<name>A0A518KAX3_9BACT</name>
<dbReference type="PROSITE" id="PS50234">
    <property type="entry name" value="VWFA"/>
    <property type="match status" value="1"/>
</dbReference>
<sequence length="655" mass="72404">MSEAYQDQPNATAAASGRFSEPLAWLSSLAMHACALICLAVFTQIAPLDKAPLLFTSPPPEEPEPLDDAFRVSEELSIDIGALSDGGVGDAAASAPLEAVVPEVALDLQALTELGQIPTLEASTPSLSSPDPNSNTLVIGVGAVGTTGSEGAIDWLTGAILQSLEQSPTVVVWLFDRSESLTAQREEIVRRFDRVYEELGVAATRGAEGFDAAEEDEAPLLTSIVAFGEGVEFVTRKPTADIEAIKEAVRSIEPDESGAENVFGAVLSAAERHKRYRLQRPRRNVMLVVVTDEAGDDFANIDRAVAYCRKMQMPVYAVGAPAPFGRRETYVRYVDPDPKYDQTPQYLPVQQGPETLFPERLRLGSFAGDDYDGTILDSGFGPYALTRLTRETNGSFIAVHPFRVDAGRANRRGADDTMVARLDYFFDQRVMRRYLPDYVPTTEYQKRVSRNGAKRALVEASAMAWTEKLENVRRDFPKLDEAQFAEDLSNAQRAAAILEPKLAQLVTTLRRGEADRPKIDDPRWQAGYDLALGQALAAKVRAEGYNAMLALAKQGLSFTSEKKDTWVIRPAEEISTGSLDQREAEDAIRYLKRVVAEHEGTPWAFLAQRELSTPLGWKWNDEFRNLAERRQQENNRPPRPERPEPPPKPRRTPKL</sequence>
<dbReference type="AlphaFoldDB" id="A0A518KAX3"/>
<keyword evidence="2" id="KW-0812">Transmembrane</keyword>
<reference evidence="4 5" key="1">
    <citation type="submission" date="2019-02" db="EMBL/GenBank/DDBJ databases">
        <title>Deep-cultivation of Planctomycetes and their phenomic and genomic characterization uncovers novel biology.</title>
        <authorList>
            <person name="Wiegand S."/>
            <person name="Jogler M."/>
            <person name="Boedeker C."/>
            <person name="Pinto D."/>
            <person name="Vollmers J."/>
            <person name="Rivas-Marin E."/>
            <person name="Kohn T."/>
            <person name="Peeters S.H."/>
            <person name="Heuer A."/>
            <person name="Rast P."/>
            <person name="Oberbeckmann S."/>
            <person name="Bunk B."/>
            <person name="Jeske O."/>
            <person name="Meyerdierks A."/>
            <person name="Storesund J.E."/>
            <person name="Kallscheuer N."/>
            <person name="Luecker S."/>
            <person name="Lage O.M."/>
            <person name="Pohl T."/>
            <person name="Merkel B.J."/>
            <person name="Hornburger P."/>
            <person name="Mueller R.-W."/>
            <person name="Bruemmer F."/>
            <person name="Labrenz M."/>
            <person name="Spormann A.M."/>
            <person name="Op den Camp H."/>
            <person name="Overmann J."/>
            <person name="Amann R."/>
            <person name="Jetten M.S.M."/>
            <person name="Mascher T."/>
            <person name="Medema M.H."/>
            <person name="Devos D.P."/>
            <person name="Kaster A.-K."/>
            <person name="Ovreas L."/>
            <person name="Rohde M."/>
            <person name="Galperin M.Y."/>
            <person name="Jogler C."/>
        </authorList>
    </citation>
    <scope>NUCLEOTIDE SEQUENCE [LARGE SCALE GENOMIC DNA]</scope>
    <source>
        <strain evidence="4 5">Spa11</strain>
    </source>
</reference>
<organism evidence="4 5">
    <name type="scientific">Botrimarina mediterranea</name>
    <dbReference type="NCBI Taxonomy" id="2528022"/>
    <lineage>
        <taxon>Bacteria</taxon>
        <taxon>Pseudomonadati</taxon>
        <taxon>Planctomycetota</taxon>
        <taxon>Planctomycetia</taxon>
        <taxon>Pirellulales</taxon>
        <taxon>Lacipirellulaceae</taxon>
        <taxon>Botrimarina</taxon>
    </lineage>
</organism>
<feature type="transmembrane region" description="Helical" evidence="2">
    <location>
        <begin position="23"/>
        <end position="42"/>
    </location>
</feature>
<evidence type="ECO:0000256" key="1">
    <source>
        <dbReference type="SAM" id="MobiDB-lite"/>
    </source>
</evidence>
<dbReference type="RefSeq" id="WP_145113784.1">
    <property type="nucleotide sequence ID" value="NZ_CP036349.1"/>
</dbReference>
<feature type="domain" description="VWFA" evidence="3">
    <location>
        <begin position="170"/>
        <end position="319"/>
    </location>
</feature>
<gene>
    <name evidence="4" type="ORF">Spa11_31460</name>
</gene>
<dbReference type="Proteomes" id="UP000316426">
    <property type="component" value="Chromosome"/>
</dbReference>
<dbReference type="SUPFAM" id="SSF53300">
    <property type="entry name" value="vWA-like"/>
    <property type="match status" value="1"/>
</dbReference>
<dbReference type="InterPro" id="IPR002035">
    <property type="entry name" value="VWF_A"/>
</dbReference>
<protein>
    <recommendedName>
        <fullName evidence="3">VWFA domain-containing protein</fullName>
    </recommendedName>
</protein>
<dbReference type="Pfam" id="PF00092">
    <property type="entry name" value="VWA"/>
    <property type="match status" value="1"/>
</dbReference>
<dbReference type="KEGG" id="bmei:Spa11_31460"/>
<keyword evidence="2" id="KW-1133">Transmembrane helix</keyword>
<evidence type="ECO:0000259" key="3">
    <source>
        <dbReference type="PROSITE" id="PS50234"/>
    </source>
</evidence>
<dbReference type="EMBL" id="CP036349">
    <property type="protein sequence ID" value="QDV74937.1"/>
    <property type="molecule type" value="Genomic_DNA"/>
</dbReference>
<feature type="region of interest" description="Disordered" evidence="1">
    <location>
        <begin position="626"/>
        <end position="655"/>
    </location>
</feature>
<evidence type="ECO:0000313" key="4">
    <source>
        <dbReference type="EMBL" id="QDV74937.1"/>
    </source>
</evidence>
<dbReference type="Gene3D" id="3.40.50.410">
    <property type="entry name" value="von Willebrand factor, type A domain"/>
    <property type="match status" value="1"/>
</dbReference>
<dbReference type="CDD" id="cd00198">
    <property type="entry name" value="vWFA"/>
    <property type="match status" value="1"/>
</dbReference>
<evidence type="ECO:0000313" key="5">
    <source>
        <dbReference type="Proteomes" id="UP000316426"/>
    </source>
</evidence>
<proteinExistence type="predicted"/>
<evidence type="ECO:0000256" key="2">
    <source>
        <dbReference type="SAM" id="Phobius"/>
    </source>
</evidence>
<keyword evidence="2" id="KW-0472">Membrane</keyword>
<dbReference type="InterPro" id="IPR036465">
    <property type="entry name" value="vWFA_dom_sf"/>
</dbReference>